<evidence type="ECO:0000313" key="1">
    <source>
        <dbReference type="EMBL" id="PIT65173.1"/>
    </source>
</evidence>
<name>A0A2N9Y7F2_9NEIS</name>
<dbReference type="Proteomes" id="UP000231094">
    <property type="component" value="Unassembled WGS sequence"/>
</dbReference>
<dbReference type="RefSeq" id="WP_100116473.1">
    <property type="nucleotide sequence ID" value="NZ_MEIV01000007.1"/>
</dbReference>
<proteinExistence type="predicted"/>
<sequence length="228" mass="26519">MEKLEYFNYLRTIPALNFIGEADHPEHLEDNLYGIFQCFMPDGTGVEAVFSPLPDGDLLRERILPVYKLVEQKVRECLKQEIVPGYFVPETIVCSDEELMQLGDQFINNIKALSEYNNDNEFTELMAGITNVEIVKSREELDESIDDTQDYIYDALSDYISDYIDSNDLLSILSEAYYSIACDYWLSYYLQYPAIKTDLNCDIFKPYFELWARGYYCSFKTDALLICP</sequence>
<organism evidence="1 2">
    <name type="scientific">Snodgrassella alvi</name>
    <dbReference type="NCBI Taxonomy" id="1196083"/>
    <lineage>
        <taxon>Bacteria</taxon>
        <taxon>Pseudomonadati</taxon>
        <taxon>Pseudomonadota</taxon>
        <taxon>Betaproteobacteria</taxon>
        <taxon>Neisseriales</taxon>
        <taxon>Neisseriaceae</taxon>
        <taxon>Snodgrassella</taxon>
    </lineage>
</organism>
<dbReference type="AlphaFoldDB" id="A0A2N9Y7F2"/>
<protein>
    <submittedName>
        <fullName evidence="1">Uncharacterized protein</fullName>
    </submittedName>
</protein>
<gene>
    <name evidence="1" type="ORF">BHC47_01600</name>
</gene>
<reference evidence="1 2" key="1">
    <citation type="journal article" date="2017" name="MBio">
        <title>Type VI secretion-mediated competition in the bee gut microbiome.</title>
        <authorList>
            <person name="Steele M.I."/>
            <person name="Kwong W.K."/>
            <person name="Powell J.E."/>
            <person name="Whiteley M."/>
            <person name="Moran N.A."/>
        </authorList>
    </citation>
    <scope>NUCLEOTIDE SEQUENCE [LARGE SCALE GENOMIC DNA]</scope>
    <source>
        <strain evidence="1 2">PEB0171</strain>
    </source>
</reference>
<comment type="caution">
    <text evidence="1">The sequence shown here is derived from an EMBL/GenBank/DDBJ whole genome shotgun (WGS) entry which is preliminary data.</text>
</comment>
<accession>A0A2N9Y7F2</accession>
<evidence type="ECO:0000313" key="2">
    <source>
        <dbReference type="Proteomes" id="UP000231094"/>
    </source>
</evidence>
<dbReference type="EMBL" id="MEIV01000007">
    <property type="protein sequence ID" value="PIT65173.1"/>
    <property type="molecule type" value="Genomic_DNA"/>
</dbReference>